<evidence type="ECO:0000313" key="2">
    <source>
        <dbReference type="Proteomes" id="UP000235145"/>
    </source>
</evidence>
<reference evidence="1 2" key="1">
    <citation type="journal article" date="2017" name="Nat. Commun.">
        <title>Genome assembly with in vitro proximity ligation data and whole-genome triplication in lettuce.</title>
        <authorList>
            <person name="Reyes-Chin-Wo S."/>
            <person name="Wang Z."/>
            <person name="Yang X."/>
            <person name="Kozik A."/>
            <person name="Arikit S."/>
            <person name="Song C."/>
            <person name="Xia L."/>
            <person name="Froenicke L."/>
            <person name="Lavelle D.O."/>
            <person name="Truco M.J."/>
            <person name="Xia R."/>
            <person name="Zhu S."/>
            <person name="Xu C."/>
            <person name="Xu H."/>
            <person name="Xu X."/>
            <person name="Cox K."/>
            <person name="Korf I."/>
            <person name="Meyers B.C."/>
            <person name="Michelmore R.W."/>
        </authorList>
    </citation>
    <scope>NUCLEOTIDE SEQUENCE [LARGE SCALE GENOMIC DNA]</scope>
    <source>
        <strain evidence="2">cv. Salinas</strain>
        <tissue evidence="1">Seedlings</tissue>
    </source>
</reference>
<evidence type="ECO:0000313" key="1">
    <source>
        <dbReference type="EMBL" id="KAJ0207601.1"/>
    </source>
</evidence>
<accession>A0A9R1VJQ5</accession>
<organism evidence="1 2">
    <name type="scientific">Lactuca sativa</name>
    <name type="common">Garden lettuce</name>
    <dbReference type="NCBI Taxonomy" id="4236"/>
    <lineage>
        <taxon>Eukaryota</taxon>
        <taxon>Viridiplantae</taxon>
        <taxon>Streptophyta</taxon>
        <taxon>Embryophyta</taxon>
        <taxon>Tracheophyta</taxon>
        <taxon>Spermatophyta</taxon>
        <taxon>Magnoliopsida</taxon>
        <taxon>eudicotyledons</taxon>
        <taxon>Gunneridae</taxon>
        <taxon>Pentapetalae</taxon>
        <taxon>asterids</taxon>
        <taxon>campanulids</taxon>
        <taxon>Asterales</taxon>
        <taxon>Asteraceae</taxon>
        <taxon>Cichorioideae</taxon>
        <taxon>Cichorieae</taxon>
        <taxon>Lactucinae</taxon>
        <taxon>Lactuca</taxon>
    </lineage>
</organism>
<comment type="caution">
    <text evidence="1">The sequence shown here is derived from an EMBL/GenBank/DDBJ whole genome shotgun (WGS) entry which is preliminary data.</text>
</comment>
<keyword evidence="2" id="KW-1185">Reference proteome</keyword>
<dbReference type="Proteomes" id="UP000235145">
    <property type="component" value="Unassembled WGS sequence"/>
</dbReference>
<name>A0A9R1VJQ5_LACSA</name>
<protein>
    <submittedName>
        <fullName evidence="1">Uncharacterized protein</fullName>
    </submittedName>
</protein>
<gene>
    <name evidence="1" type="ORF">LSAT_V11C500297300</name>
</gene>
<dbReference type="AlphaFoldDB" id="A0A9R1VJQ5"/>
<dbReference type="EMBL" id="NBSK02000005">
    <property type="protein sequence ID" value="KAJ0207601.1"/>
    <property type="molecule type" value="Genomic_DNA"/>
</dbReference>
<proteinExistence type="predicted"/>
<sequence>MKNRKEGGFESFHVLGSCCSKPDMISGLIWEKWINLLTTTRYLFLYKMQPDTTLYTVWSLTIKLYISKYKYYSMNQEKNMK</sequence>